<feature type="compositionally biased region" description="Basic and acidic residues" evidence="1">
    <location>
        <begin position="180"/>
        <end position="198"/>
    </location>
</feature>
<evidence type="ECO:0000256" key="1">
    <source>
        <dbReference type="SAM" id="MobiDB-lite"/>
    </source>
</evidence>
<protein>
    <submittedName>
        <fullName evidence="3">Uncharacterized protein C7orf50 homolog</fullName>
    </submittedName>
</protein>
<accession>A0A2Y9G9Y2</accession>
<dbReference type="PANTHER" id="PTHR22306">
    <property type="entry name" value="CHROMOSOME 7 OPEN READING FRAME 50"/>
    <property type="match status" value="1"/>
</dbReference>
<sequence length="325" mass="35362">MLKTNVVRPNRPPGAVRLGPPGPSREKRRTAPQPQQALLGNPRLPANPQRPEMTPPARVRTWTCPSRPPHAIGRRADGGGPRPMGDAAPEGGTVLPGPCACRKPASEATRRMAKQKRKVTEMTEKKNKKLKKASTKEIQLAPRAVSGTKPAHPEGEAVLGARQETAPQLPVLTPEEKRVLERKLKKERRKEERKRLRESGAAQSLPAKRSGAQLALDYLRGLLGREPCLEPGAHAVNAPFLHRSVSTLPTPPRGALTPLSSSPAQVPHELFSTLLAYLEGLRGHARELTVQKAEALMREVDEASGADPLPPGKTQRIRQVLQLLS</sequence>
<evidence type="ECO:0000313" key="3">
    <source>
        <dbReference type="RefSeq" id="XP_021535762.1"/>
    </source>
</evidence>
<proteinExistence type="predicted"/>
<dbReference type="Proteomes" id="UP000248481">
    <property type="component" value="Chromosome 5"/>
</dbReference>
<dbReference type="InParanoid" id="A0A2Y9G9Y2"/>
<dbReference type="GeneID" id="110571893"/>
<dbReference type="STRING" id="29088.A0A2Y9G9Y2"/>
<dbReference type="CTD" id="84310"/>
<feature type="region of interest" description="Disordered" evidence="1">
    <location>
        <begin position="113"/>
        <end position="136"/>
    </location>
</feature>
<dbReference type="KEGG" id="nsu:110571893"/>
<reference evidence="3" key="1">
    <citation type="submission" date="2025-08" db="UniProtKB">
        <authorList>
            <consortium name="RefSeq"/>
        </authorList>
    </citation>
    <scope>IDENTIFICATION</scope>
    <source>
        <tissue evidence="3">Blood</tissue>
    </source>
</reference>
<evidence type="ECO:0000313" key="2">
    <source>
        <dbReference type="Proteomes" id="UP000248481"/>
    </source>
</evidence>
<dbReference type="PANTHER" id="PTHR22306:SF2">
    <property type="entry name" value="CHROMOSOME 7 OPEN READING FRAME 50"/>
    <property type="match status" value="1"/>
</dbReference>
<keyword evidence="2" id="KW-1185">Reference proteome</keyword>
<dbReference type="AlphaFoldDB" id="A0A2Y9G9Y2"/>
<name>A0A2Y9G9Y2_NEOSC</name>
<feature type="region of interest" description="Disordered" evidence="1">
    <location>
        <begin position="180"/>
        <end position="208"/>
    </location>
</feature>
<feature type="region of interest" description="Disordered" evidence="1">
    <location>
        <begin position="1"/>
        <end position="82"/>
    </location>
</feature>
<organism evidence="2 3">
    <name type="scientific">Neomonachus schauinslandi</name>
    <name type="common">Hawaiian monk seal</name>
    <name type="synonym">Monachus schauinslandi</name>
    <dbReference type="NCBI Taxonomy" id="29088"/>
    <lineage>
        <taxon>Eukaryota</taxon>
        <taxon>Metazoa</taxon>
        <taxon>Chordata</taxon>
        <taxon>Craniata</taxon>
        <taxon>Vertebrata</taxon>
        <taxon>Euteleostomi</taxon>
        <taxon>Mammalia</taxon>
        <taxon>Eutheria</taxon>
        <taxon>Laurasiatheria</taxon>
        <taxon>Carnivora</taxon>
        <taxon>Caniformia</taxon>
        <taxon>Pinnipedia</taxon>
        <taxon>Phocidae</taxon>
        <taxon>Monachinae</taxon>
        <taxon>Monachini</taxon>
        <taxon>Neomonachus</taxon>
    </lineage>
</organism>
<dbReference type="RefSeq" id="XP_021535762.1">
    <property type="nucleotide sequence ID" value="XM_021680087.1"/>
</dbReference>
<gene>
    <name evidence="3" type="primary">C5H7orf50</name>
</gene>